<proteinExistence type="predicted"/>
<dbReference type="WBParaSite" id="ACOC_0000332401-mRNA-1">
    <property type="protein sequence ID" value="ACOC_0000332401-mRNA-1"/>
    <property type="gene ID" value="ACOC_0000332401"/>
</dbReference>
<dbReference type="PANTHER" id="PTHR15545">
    <property type="entry name" value="PDZ DOMAIN CONTAINING RING FINGER PROTEIN 3, 4"/>
    <property type="match status" value="1"/>
</dbReference>
<sequence>LQCFLDVVIPVESANCLHTPGYADDVHITPGRAPTFEGRRFPPLRILPRHTKDDNGRRFRAPSLSIVMPDQGVNNHSQEAVAQQNIPMPKSAKVKDKLYLLEEAIEKPNEIHDDRDVAGPSTKNFEPISRSNDSILYKWKVKRRCDGSRYIVKRPARNQILKKRAAQLVRERTGVSTDDDAMSELKLGHFHSREERKKHLEEERRRKIKNQQKIVELKISPANQTIVQLSQRKMQRQKEKMLLDGFVTTQEVLSQRNPDTTAKHGILSVTTV</sequence>
<protein>
    <submittedName>
        <fullName evidence="1">Coiled-coil domain-containing protein 86</fullName>
    </submittedName>
</protein>
<dbReference type="InterPro" id="IPR051971">
    <property type="entry name" value="E3_ubiquitin-PDZ_ligase"/>
</dbReference>
<evidence type="ECO:0000313" key="1">
    <source>
        <dbReference type="WBParaSite" id="ACOC_0000332401-mRNA-1"/>
    </source>
</evidence>
<name>A0A158PFE9_ANGCS</name>
<dbReference type="PANTHER" id="PTHR15545:SF8">
    <property type="entry name" value="SLO-INTERACTING PROTEIN 1"/>
    <property type="match status" value="1"/>
</dbReference>
<dbReference type="AlphaFoldDB" id="A0A158PFE9"/>
<dbReference type="OMA" id="SANCLHT"/>
<accession>A0A158PFE9</accession>
<organism evidence="1">
    <name type="scientific">Angiostrongylus costaricensis</name>
    <name type="common">Nematode worm</name>
    <dbReference type="NCBI Taxonomy" id="334426"/>
    <lineage>
        <taxon>Eukaryota</taxon>
        <taxon>Metazoa</taxon>
        <taxon>Ecdysozoa</taxon>
        <taxon>Nematoda</taxon>
        <taxon>Chromadorea</taxon>
        <taxon>Rhabditida</taxon>
        <taxon>Rhabditina</taxon>
        <taxon>Rhabditomorpha</taxon>
        <taxon>Strongyloidea</taxon>
        <taxon>Metastrongylidae</taxon>
        <taxon>Angiostrongylus</taxon>
    </lineage>
</organism>
<reference evidence="1" key="1">
    <citation type="submission" date="2016-04" db="UniProtKB">
        <authorList>
            <consortium name="WormBaseParasite"/>
        </authorList>
    </citation>
    <scope>IDENTIFICATION</scope>
</reference>